<keyword evidence="1" id="KW-1133">Transmembrane helix</keyword>
<keyword evidence="3" id="KW-1185">Reference proteome</keyword>
<evidence type="ECO:0000256" key="1">
    <source>
        <dbReference type="SAM" id="Phobius"/>
    </source>
</evidence>
<proteinExistence type="predicted"/>
<accession>A0A5N5XAN5</accession>
<protein>
    <submittedName>
        <fullName evidence="2">Uncharacterized protein</fullName>
    </submittedName>
</protein>
<dbReference type="Proteomes" id="UP000326565">
    <property type="component" value="Unassembled WGS sequence"/>
</dbReference>
<dbReference type="EMBL" id="ML732182">
    <property type="protein sequence ID" value="KAB8076310.1"/>
    <property type="molecule type" value="Genomic_DNA"/>
</dbReference>
<gene>
    <name evidence="2" type="ORF">BDV29DRAFT_89997</name>
</gene>
<name>A0A5N5XAN5_9EURO</name>
<evidence type="ECO:0000313" key="2">
    <source>
        <dbReference type="EMBL" id="KAB8076310.1"/>
    </source>
</evidence>
<organism evidence="2 3">
    <name type="scientific">Aspergillus leporis</name>
    <dbReference type="NCBI Taxonomy" id="41062"/>
    <lineage>
        <taxon>Eukaryota</taxon>
        <taxon>Fungi</taxon>
        <taxon>Dikarya</taxon>
        <taxon>Ascomycota</taxon>
        <taxon>Pezizomycotina</taxon>
        <taxon>Eurotiomycetes</taxon>
        <taxon>Eurotiomycetidae</taxon>
        <taxon>Eurotiales</taxon>
        <taxon>Aspergillaceae</taxon>
        <taxon>Aspergillus</taxon>
        <taxon>Aspergillus subgen. Circumdati</taxon>
    </lineage>
</organism>
<keyword evidence="1" id="KW-0812">Transmembrane</keyword>
<feature type="transmembrane region" description="Helical" evidence="1">
    <location>
        <begin position="12"/>
        <end position="31"/>
    </location>
</feature>
<dbReference type="AlphaFoldDB" id="A0A5N5XAN5"/>
<evidence type="ECO:0000313" key="3">
    <source>
        <dbReference type="Proteomes" id="UP000326565"/>
    </source>
</evidence>
<keyword evidence="1" id="KW-0472">Membrane</keyword>
<sequence length="58" mass="6471">MMVISMANSITLLTGIPASYATGMISTLFIVKSFVMSRLTHHEHTKVRLPPCRRIITP</sequence>
<reference evidence="2 3" key="1">
    <citation type="submission" date="2019-04" db="EMBL/GenBank/DDBJ databases">
        <title>Friends and foes A comparative genomics study of 23 Aspergillus species from section Flavi.</title>
        <authorList>
            <consortium name="DOE Joint Genome Institute"/>
            <person name="Kjaerbolling I."/>
            <person name="Vesth T."/>
            <person name="Frisvad J.C."/>
            <person name="Nybo J.L."/>
            <person name="Theobald S."/>
            <person name="Kildgaard S."/>
            <person name="Isbrandt T."/>
            <person name="Kuo A."/>
            <person name="Sato A."/>
            <person name="Lyhne E.K."/>
            <person name="Kogle M.E."/>
            <person name="Wiebenga A."/>
            <person name="Kun R.S."/>
            <person name="Lubbers R.J."/>
            <person name="Makela M.R."/>
            <person name="Barry K."/>
            <person name="Chovatia M."/>
            <person name="Clum A."/>
            <person name="Daum C."/>
            <person name="Haridas S."/>
            <person name="He G."/>
            <person name="LaButti K."/>
            <person name="Lipzen A."/>
            <person name="Mondo S."/>
            <person name="Riley R."/>
            <person name="Salamov A."/>
            <person name="Simmons B.A."/>
            <person name="Magnuson J.K."/>
            <person name="Henrissat B."/>
            <person name="Mortensen U.H."/>
            <person name="Larsen T.O."/>
            <person name="Devries R.P."/>
            <person name="Grigoriev I.V."/>
            <person name="Machida M."/>
            <person name="Baker S.E."/>
            <person name="Andersen M.R."/>
        </authorList>
    </citation>
    <scope>NUCLEOTIDE SEQUENCE [LARGE SCALE GENOMIC DNA]</scope>
    <source>
        <strain evidence="2 3">CBS 151.66</strain>
    </source>
</reference>